<feature type="zinc finger region" description="C3H1-type" evidence="5">
    <location>
        <begin position="53"/>
        <end position="80"/>
    </location>
</feature>
<evidence type="ECO:0000256" key="3">
    <source>
        <dbReference type="ARBA" id="ARBA00022771"/>
    </source>
</evidence>
<accession>A0ABR2WTQ0</accession>
<dbReference type="SUPFAM" id="SSF90229">
    <property type="entry name" value="CCCH zinc finger"/>
    <property type="match status" value="2"/>
</dbReference>
<dbReference type="InterPro" id="IPR036855">
    <property type="entry name" value="Znf_CCCH_sf"/>
</dbReference>
<dbReference type="PANTHER" id="PTHR11224:SF10">
    <property type="entry name" value="IP09428P-RELATED"/>
    <property type="match status" value="1"/>
</dbReference>
<keyword evidence="1 5" id="KW-0479">Metal-binding</keyword>
<feature type="region of interest" description="Disordered" evidence="6">
    <location>
        <begin position="445"/>
        <end position="464"/>
    </location>
</feature>
<keyword evidence="2" id="KW-0677">Repeat</keyword>
<feature type="zinc finger region" description="C3H1-type" evidence="5">
    <location>
        <begin position="82"/>
        <end position="109"/>
    </location>
</feature>
<keyword evidence="9" id="KW-1185">Reference proteome</keyword>
<sequence>MVNDSTRSPRPSTSWGNSSTSPNNNRRGKTPQNLQQNGNQDSSKSISPQKAGALQHVPCKFYKNGACNAGKNCIFSHSMDANPESSVCKYYLKGNCKFGNKCALLHSKGLNGLNDSLKTNGKMGASMNSGRGIQREDFSILSPERALYRQKSPPHSLFLREPISRTMQDNQSSHYVGMLGSSFESSYGYGSESPFLSPEGSLFGQQSSSRQPMSISLPNHDPSFMNMLGLSPSLERFDSNYQGRSHGSPFMPLSVGGLPHLESPHRSLDPISEAGLKLDALENLQIQENLSYGQGILPSSLDELLTPNEIETRRSSFLGSPVSANKPNSFGRLNRSYNEENYFGNSYTSPVITPPVSRRPQSSNLDFVSNIWKTDLESDYTNNVSSFEEDKMSNIRGLASPLTIPKGNSPFIAHQYEASTPKTNGYFSSSLDEDIQFYMEDETDHFAPGKSDHSGTQSYTREFF</sequence>
<dbReference type="InterPro" id="IPR045072">
    <property type="entry name" value="MKRN-like"/>
</dbReference>
<evidence type="ECO:0000256" key="4">
    <source>
        <dbReference type="ARBA" id="ARBA00022833"/>
    </source>
</evidence>
<evidence type="ECO:0000256" key="1">
    <source>
        <dbReference type="ARBA" id="ARBA00022723"/>
    </source>
</evidence>
<feature type="domain" description="C3H1-type" evidence="7">
    <location>
        <begin position="82"/>
        <end position="109"/>
    </location>
</feature>
<keyword evidence="4 5" id="KW-0862">Zinc</keyword>
<evidence type="ECO:0000313" key="9">
    <source>
        <dbReference type="Proteomes" id="UP001479436"/>
    </source>
</evidence>
<feature type="compositionally biased region" description="Polar residues" evidence="6">
    <location>
        <begin position="1"/>
        <end position="48"/>
    </location>
</feature>
<protein>
    <recommendedName>
        <fullName evidence="7">C3H1-type domain-containing protein</fullName>
    </recommendedName>
</protein>
<dbReference type="InterPro" id="IPR000571">
    <property type="entry name" value="Znf_CCCH"/>
</dbReference>
<feature type="region of interest" description="Disordered" evidence="6">
    <location>
        <begin position="1"/>
        <end position="50"/>
    </location>
</feature>
<dbReference type="PROSITE" id="PS50103">
    <property type="entry name" value="ZF_C3H1"/>
    <property type="match status" value="2"/>
</dbReference>
<dbReference type="EMBL" id="JASJQH010000364">
    <property type="protein sequence ID" value="KAK9764801.1"/>
    <property type="molecule type" value="Genomic_DNA"/>
</dbReference>
<evidence type="ECO:0000256" key="6">
    <source>
        <dbReference type="SAM" id="MobiDB-lite"/>
    </source>
</evidence>
<feature type="domain" description="C3H1-type" evidence="7">
    <location>
        <begin position="53"/>
        <end position="80"/>
    </location>
</feature>
<evidence type="ECO:0000313" key="8">
    <source>
        <dbReference type="EMBL" id="KAK9764801.1"/>
    </source>
</evidence>
<dbReference type="SMART" id="SM00356">
    <property type="entry name" value="ZnF_C3H1"/>
    <property type="match status" value="2"/>
</dbReference>
<feature type="compositionally biased region" description="Polar residues" evidence="6">
    <location>
        <begin position="454"/>
        <end position="464"/>
    </location>
</feature>
<dbReference type="Gene3D" id="1.20.120.1350">
    <property type="entry name" value="Pneumovirus matrix protein 2 (M2), zinc-binding domain"/>
    <property type="match status" value="1"/>
</dbReference>
<keyword evidence="3 5" id="KW-0863">Zinc-finger</keyword>
<comment type="caution">
    <text evidence="8">The sequence shown here is derived from an EMBL/GenBank/DDBJ whole genome shotgun (WGS) entry which is preliminary data.</text>
</comment>
<name>A0ABR2WTQ0_9FUNG</name>
<dbReference type="InterPro" id="IPR041367">
    <property type="entry name" value="Znf-CCCH_4"/>
</dbReference>
<gene>
    <name evidence="8" type="ORF">K7432_007399</name>
</gene>
<dbReference type="Proteomes" id="UP001479436">
    <property type="component" value="Unassembled WGS sequence"/>
</dbReference>
<organism evidence="8 9">
    <name type="scientific">Basidiobolus ranarum</name>
    <dbReference type="NCBI Taxonomy" id="34480"/>
    <lineage>
        <taxon>Eukaryota</taxon>
        <taxon>Fungi</taxon>
        <taxon>Fungi incertae sedis</taxon>
        <taxon>Zoopagomycota</taxon>
        <taxon>Entomophthoromycotina</taxon>
        <taxon>Basidiobolomycetes</taxon>
        <taxon>Basidiobolales</taxon>
        <taxon>Basidiobolaceae</taxon>
        <taxon>Basidiobolus</taxon>
    </lineage>
</organism>
<dbReference type="Gene3D" id="4.10.1000.10">
    <property type="entry name" value="Zinc finger, CCCH-type"/>
    <property type="match status" value="1"/>
</dbReference>
<evidence type="ECO:0000256" key="5">
    <source>
        <dbReference type="PROSITE-ProRule" id="PRU00723"/>
    </source>
</evidence>
<reference evidence="8 9" key="1">
    <citation type="submission" date="2023-04" db="EMBL/GenBank/DDBJ databases">
        <title>Genome of Basidiobolus ranarum AG-B5.</title>
        <authorList>
            <person name="Stajich J.E."/>
            <person name="Carter-House D."/>
            <person name="Gryganskyi A."/>
        </authorList>
    </citation>
    <scope>NUCLEOTIDE SEQUENCE [LARGE SCALE GENOMIC DNA]</scope>
    <source>
        <strain evidence="8 9">AG-B5</strain>
    </source>
</reference>
<evidence type="ECO:0000256" key="2">
    <source>
        <dbReference type="ARBA" id="ARBA00022737"/>
    </source>
</evidence>
<dbReference type="Pfam" id="PF18044">
    <property type="entry name" value="zf-CCCH_4"/>
    <property type="match status" value="1"/>
</dbReference>
<dbReference type="PANTHER" id="PTHR11224">
    <property type="entry name" value="MAKORIN-RELATED"/>
    <property type="match status" value="1"/>
</dbReference>
<evidence type="ECO:0000259" key="7">
    <source>
        <dbReference type="PROSITE" id="PS50103"/>
    </source>
</evidence>
<feature type="non-terminal residue" evidence="8">
    <location>
        <position position="464"/>
    </location>
</feature>
<proteinExistence type="predicted"/>